<protein>
    <recommendedName>
        <fullName evidence="3 9">Mitochondrial import inner membrane translocase subunit Tim21</fullName>
    </recommendedName>
</protein>
<evidence type="ECO:0000256" key="9">
    <source>
        <dbReference type="RuleBase" id="RU367142"/>
    </source>
</evidence>
<keyword evidence="9" id="KW-0653">Protein transport</keyword>
<evidence type="ECO:0000256" key="7">
    <source>
        <dbReference type="ARBA" id="ARBA00023128"/>
    </source>
</evidence>
<evidence type="ECO:0000313" key="11">
    <source>
        <dbReference type="Proteomes" id="UP000629468"/>
    </source>
</evidence>
<keyword evidence="9" id="KW-0813">Transport</keyword>
<reference evidence="10 11" key="1">
    <citation type="journal article" name="Sci. Rep.">
        <title>Telomere-to-telomere assembled and centromere annotated genomes of the two main subspecies of the button mushroom Agaricus bisporus reveal especially polymorphic chromosome ends.</title>
        <authorList>
            <person name="Sonnenberg A.S.M."/>
            <person name="Sedaghat-Telgerd N."/>
            <person name="Lavrijssen B."/>
            <person name="Ohm R.A."/>
            <person name="Hendrickx P.M."/>
            <person name="Scholtmeijer K."/>
            <person name="Baars J.J.P."/>
            <person name="van Peer A."/>
        </authorList>
    </citation>
    <scope>NUCLEOTIDE SEQUENCE [LARGE SCALE GENOMIC DNA]</scope>
    <source>
        <strain evidence="10 11">H119_p4</strain>
    </source>
</reference>
<dbReference type="Pfam" id="PF08294">
    <property type="entry name" value="TIM21"/>
    <property type="match status" value="1"/>
</dbReference>
<dbReference type="GO" id="GO:0005744">
    <property type="term" value="C:TIM23 mitochondrial import inner membrane translocase complex"/>
    <property type="evidence" value="ECO:0007669"/>
    <property type="project" value="UniProtKB-UniRule"/>
</dbReference>
<comment type="subcellular location">
    <subcellularLocation>
        <location evidence="9">Mitochondrion inner membrane</location>
        <topology evidence="9">Single-pass membrane protein</topology>
    </subcellularLocation>
    <subcellularLocation>
        <location evidence="1">Mitochondrion membrane</location>
        <topology evidence="1">Single-pass membrane protein</topology>
    </subcellularLocation>
</comment>
<evidence type="ECO:0000256" key="4">
    <source>
        <dbReference type="ARBA" id="ARBA00022692"/>
    </source>
</evidence>
<name>A0A8H7FBG1_AGABI</name>
<comment type="similarity">
    <text evidence="2 9">Belongs to the TIM21 family.</text>
</comment>
<keyword evidence="5" id="KW-0809">Transit peptide</keyword>
<proteinExistence type="inferred from homology"/>
<sequence>MSIPSALLRSSLPCTRSLYLTGFSLQCSRRQIRRFATHNKSVNLNLQPSYLSHSLDTKHANSSTRHDSVGPFQIGISQQALRSGQKAKKWSELSAGGKVVRTAAQTKNVTVILIGASLAAILIYTITSEMYSNNSPTNLFKDACERIKRNPRVLNYLNGPLTFHNNPPSLVRPRHRNRHVTSQVFVDTYGQEHMILTFYIQGRPEGAAPLAEIGDYEAFVNSMREKLARIPDVTLNQAVVWVMDQAEYAWERTKRTVKYLSGAPVPAPPLPDTLEQVKRIEKPVEKNGWKATGIFSSLKGSRGSSNSFLKADNRMFTEGEVHADLIRNSDGYFVFRYLLVDIPNTRDPNPVRVFVERAPGVRDNEPVMRWKAH</sequence>
<gene>
    <name evidence="10" type="ORF">Agabi119p4_877</name>
</gene>
<keyword evidence="9" id="KW-0999">Mitochondrion inner membrane</keyword>
<dbReference type="PANTHER" id="PTHR13032">
    <property type="entry name" value="MITOCHONDRIAL IMPORT INNER MEMBRANE TRANSLOCASE SUBUNIT TIM21"/>
    <property type="match status" value="1"/>
</dbReference>
<keyword evidence="9" id="KW-0811">Translocation</keyword>
<evidence type="ECO:0000256" key="2">
    <source>
        <dbReference type="ARBA" id="ARBA00010867"/>
    </source>
</evidence>
<dbReference type="Gene3D" id="3.10.450.320">
    <property type="entry name" value="Mitochondrial import inner membrane translocase subunit Tim21"/>
    <property type="match status" value="1"/>
</dbReference>
<feature type="transmembrane region" description="Helical" evidence="9">
    <location>
        <begin position="108"/>
        <end position="126"/>
    </location>
</feature>
<evidence type="ECO:0000256" key="1">
    <source>
        <dbReference type="ARBA" id="ARBA00004304"/>
    </source>
</evidence>
<evidence type="ECO:0000256" key="3">
    <source>
        <dbReference type="ARBA" id="ARBA00020726"/>
    </source>
</evidence>
<keyword evidence="6 9" id="KW-1133">Transmembrane helix</keyword>
<evidence type="ECO:0000256" key="6">
    <source>
        <dbReference type="ARBA" id="ARBA00022989"/>
    </source>
</evidence>
<organism evidence="10 11">
    <name type="scientific">Agaricus bisporus var. burnettii</name>
    <dbReference type="NCBI Taxonomy" id="192524"/>
    <lineage>
        <taxon>Eukaryota</taxon>
        <taxon>Fungi</taxon>
        <taxon>Dikarya</taxon>
        <taxon>Basidiomycota</taxon>
        <taxon>Agaricomycotina</taxon>
        <taxon>Agaricomycetes</taxon>
        <taxon>Agaricomycetidae</taxon>
        <taxon>Agaricales</taxon>
        <taxon>Agaricineae</taxon>
        <taxon>Agaricaceae</taxon>
        <taxon>Agaricus</taxon>
    </lineage>
</organism>
<accession>A0A8H7FBG1</accession>
<keyword evidence="7 9" id="KW-0496">Mitochondrion</keyword>
<keyword evidence="8 9" id="KW-0472">Membrane</keyword>
<dbReference type="AlphaFoldDB" id="A0A8H7FBG1"/>
<evidence type="ECO:0000256" key="8">
    <source>
        <dbReference type="ARBA" id="ARBA00023136"/>
    </source>
</evidence>
<comment type="subunit">
    <text evidence="9">Component of the TIM23 complex.</text>
</comment>
<dbReference type="EMBL" id="JABXXO010000001">
    <property type="protein sequence ID" value="KAF7784712.1"/>
    <property type="molecule type" value="Genomic_DNA"/>
</dbReference>
<keyword evidence="4 9" id="KW-0812">Transmembrane</keyword>
<dbReference type="PANTHER" id="PTHR13032:SF6">
    <property type="entry name" value="MITOCHONDRIAL IMPORT INNER MEMBRANE TRANSLOCASE SUBUNIT TIM21"/>
    <property type="match status" value="1"/>
</dbReference>
<evidence type="ECO:0000313" key="10">
    <source>
        <dbReference type="EMBL" id="KAF7784712.1"/>
    </source>
</evidence>
<evidence type="ECO:0000256" key="5">
    <source>
        <dbReference type="ARBA" id="ARBA00022946"/>
    </source>
</evidence>
<dbReference type="InterPro" id="IPR013261">
    <property type="entry name" value="Tim21"/>
</dbReference>
<dbReference type="InterPro" id="IPR038552">
    <property type="entry name" value="Tim21_IMS_sf"/>
</dbReference>
<comment type="caution">
    <text evidence="10">The sequence shown here is derived from an EMBL/GenBank/DDBJ whole genome shotgun (WGS) entry which is preliminary data.</text>
</comment>
<dbReference type="Proteomes" id="UP000629468">
    <property type="component" value="Unassembled WGS sequence"/>
</dbReference>
<comment type="function">
    <text evidence="9">Essential component of the TIM23 complex, a complex that mediates the translocation of transit peptide-containing proteins across the mitochondrial inner membrane.</text>
</comment>
<dbReference type="GO" id="GO:0030150">
    <property type="term" value="P:protein import into mitochondrial matrix"/>
    <property type="evidence" value="ECO:0007669"/>
    <property type="project" value="UniProtKB-UniRule"/>
</dbReference>